<evidence type="ECO:0000259" key="1">
    <source>
        <dbReference type="PROSITE" id="PS50097"/>
    </source>
</evidence>
<dbReference type="PANTHER" id="PTHR47843">
    <property type="entry name" value="BTB DOMAIN-CONTAINING PROTEIN-RELATED"/>
    <property type="match status" value="1"/>
</dbReference>
<accession>A0A9Q9ASK7</accession>
<keyword evidence="3" id="KW-1185">Reference proteome</keyword>
<dbReference type="PROSITE" id="PS50097">
    <property type="entry name" value="BTB"/>
    <property type="match status" value="1"/>
</dbReference>
<dbReference type="InterPro" id="IPR000210">
    <property type="entry name" value="BTB/POZ_dom"/>
</dbReference>
<dbReference type="EMBL" id="CP099423">
    <property type="protein sequence ID" value="USW54350.1"/>
    <property type="molecule type" value="Genomic_DNA"/>
</dbReference>
<evidence type="ECO:0000313" key="3">
    <source>
        <dbReference type="Proteomes" id="UP001056384"/>
    </source>
</evidence>
<gene>
    <name evidence="2" type="ORF">Slin15195_G076690</name>
</gene>
<proteinExistence type="predicted"/>
<feature type="domain" description="BTB" evidence="1">
    <location>
        <begin position="24"/>
        <end position="91"/>
    </location>
</feature>
<dbReference type="AlphaFoldDB" id="A0A9Q9ASK7"/>
<dbReference type="SMART" id="SM00225">
    <property type="entry name" value="BTB"/>
    <property type="match status" value="1"/>
</dbReference>
<sequence>MADDNTKAAVCNGMAKLFDRPDLADFTIVCGGTQWQVNQIVLSLQSPVFEKVCNGEFLETKQRKIDVSEHDPTHVESLVNYLYSSRLCFHVEMCVLADKYDIQGLVKLSATKFELLVNSTSSPAEIAPAAAIAYEAASVTKAIRKNLIAHVIKQGLFSYATKCEELEMVMKEYPEFAIDMARAMSNLSSWLHPPTANPRQFKCTNCAKTFDWYMPGSQAAIYSCPGCEVPFSGRHWRASAVDVPALAE</sequence>
<protein>
    <submittedName>
        <fullName evidence="2">BTB/POZ domain-containing protein</fullName>
    </submittedName>
</protein>
<organism evidence="2 3">
    <name type="scientific">Septoria linicola</name>
    <dbReference type="NCBI Taxonomy" id="215465"/>
    <lineage>
        <taxon>Eukaryota</taxon>
        <taxon>Fungi</taxon>
        <taxon>Dikarya</taxon>
        <taxon>Ascomycota</taxon>
        <taxon>Pezizomycotina</taxon>
        <taxon>Dothideomycetes</taxon>
        <taxon>Dothideomycetidae</taxon>
        <taxon>Mycosphaerellales</taxon>
        <taxon>Mycosphaerellaceae</taxon>
        <taxon>Septoria</taxon>
    </lineage>
</organism>
<name>A0A9Q9ASK7_9PEZI</name>
<dbReference type="SUPFAM" id="SSF54695">
    <property type="entry name" value="POZ domain"/>
    <property type="match status" value="1"/>
</dbReference>
<dbReference type="PANTHER" id="PTHR47843:SF5">
    <property type="entry name" value="BTB_POZ DOMAIN PROTEIN"/>
    <property type="match status" value="1"/>
</dbReference>
<evidence type="ECO:0000313" key="2">
    <source>
        <dbReference type="EMBL" id="USW54350.1"/>
    </source>
</evidence>
<reference evidence="2" key="1">
    <citation type="submission" date="2022-06" db="EMBL/GenBank/DDBJ databases">
        <title>Complete genome sequences of two strains of the flax pathogen Septoria linicola.</title>
        <authorList>
            <person name="Lapalu N."/>
            <person name="Simon A."/>
            <person name="Demenou B."/>
            <person name="Paumier D."/>
            <person name="Guillot M.-P."/>
            <person name="Gout L."/>
            <person name="Valade R."/>
        </authorList>
    </citation>
    <scope>NUCLEOTIDE SEQUENCE</scope>
    <source>
        <strain evidence="2">SE15195</strain>
    </source>
</reference>
<dbReference type="Gene3D" id="3.30.710.10">
    <property type="entry name" value="Potassium Channel Kv1.1, Chain A"/>
    <property type="match status" value="1"/>
</dbReference>
<dbReference type="InterPro" id="IPR011333">
    <property type="entry name" value="SKP1/BTB/POZ_sf"/>
</dbReference>
<dbReference type="Pfam" id="PF00651">
    <property type="entry name" value="BTB"/>
    <property type="match status" value="1"/>
</dbReference>
<dbReference type="Proteomes" id="UP001056384">
    <property type="component" value="Chromosome 6"/>
</dbReference>
<dbReference type="CDD" id="cd18186">
    <property type="entry name" value="BTB_POZ_ZBTB_KLHL-like"/>
    <property type="match status" value="1"/>
</dbReference>